<proteinExistence type="predicted"/>
<dbReference type="Pfam" id="PF12840">
    <property type="entry name" value="HTH_20"/>
    <property type="match status" value="1"/>
</dbReference>
<evidence type="ECO:0000256" key="2">
    <source>
        <dbReference type="ARBA" id="ARBA00023125"/>
    </source>
</evidence>
<gene>
    <name evidence="5" type="ORF">AE618_22625</name>
</gene>
<dbReference type="InterPro" id="IPR011991">
    <property type="entry name" value="ArsR-like_HTH"/>
</dbReference>
<dbReference type="OrthoDB" id="9804742at2"/>
<protein>
    <submittedName>
        <fullName evidence="5">ArsR family transcriptional regulator</fullName>
    </submittedName>
</protein>
<keyword evidence="2" id="KW-0238">DNA-binding</keyword>
<dbReference type="InterPro" id="IPR051011">
    <property type="entry name" value="Metal_resp_trans_reg"/>
</dbReference>
<dbReference type="SUPFAM" id="SSF46785">
    <property type="entry name" value="Winged helix' DNA-binding domain"/>
    <property type="match status" value="1"/>
</dbReference>
<dbReference type="PANTHER" id="PTHR43132:SF2">
    <property type="entry name" value="ARSENICAL RESISTANCE OPERON REPRESSOR ARSR-RELATED"/>
    <property type="match status" value="1"/>
</dbReference>
<dbReference type="AlphaFoldDB" id="A0A0N1F0K9"/>
<dbReference type="InterPro" id="IPR001845">
    <property type="entry name" value="HTH_ArsR_DNA-bd_dom"/>
</dbReference>
<dbReference type="PROSITE" id="PS50987">
    <property type="entry name" value="HTH_ARSR_2"/>
    <property type="match status" value="1"/>
</dbReference>
<reference evidence="5 6" key="1">
    <citation type="submission" date="2015-07" db="EMBL/GenBank/DDBJ databases">
        <title>Whole genome sequencing of Bosea vaviloviae isolated from cave pool.</title>
        <authorList>
            <person name="Tan N.E.H."/>
            <person name="Lee Y.P."/>
            <person name="Gan H.M."/>
            <person name="Barton H."/>
            <person name="Savka M.A."/>
        </authorList>
    </citation>
    <scope>NUCLEOTIDE SEQUENCE [LARGE SCALE GENOMIC DNA]</scope>
    <source>
        <strain evidence="5 6">SD260</strain>
    </source>
</reference>
<keyword evidence="3" id="KW-0804">Transcription</keyword>
<dbReference type="SMART" id="SM00418">
    <property type="entry name" value="HTH_ARSR"/>
    <property type="match status" value="1"/>
</dbReference>
<name>A0A0N1F0K9_9HYPH</name>
<dbReference type="NCBIfam" id="NF033788">
    <property type="entry name" value="HTH_metalloreg"/>
    <property type="match status" value="1"/>
</dbReference>
<keyword evidence="6" id="KW-1185">Reference proteome</keyword>
<organism evidence="5 6">
    <name type="scientific">Bosea vaviloviae</name>
    <dbReference type="NCBI Taxonomy" id="1526658"/>
    <lineage>
        <taxon>Bacteria</taxon>
        <taxon>Pseudomonadati</taxon>
        <taxon>Pseudomonadota</taxon>
        <taxon>Alphaproteobacteria</taxon>
        <taxon>Hyphomicrobiales</taxon>
        <taxon>Boseaceae</taxon>
        <taxon>Bosea</taxon>
    </lineage>
</organism>
<accession>A0A0N1F0K9</accession>
<evidence type="ECO:0000313" key="6">
    <source>
        <dbReference type="Proteomes" id="UP000037822"/>
    </source>
</evidence>
<dbReference type="GO" id="GO:0003700">
    <property type="term" value="F:DNA-binding transcription factor activity"/>
    <property type="evidence" value="ECO:0007669"/>
    <property type="project" value="InterPro"/>
</dbReference>
<dbReference type="InterPro" id="IPR036390">
    <property type="entry name" value="WH_DNA-bd_sf"/>
</dbReference>
<dbReference type="CDD" id="cd00090">
    <property type="entry name" value="HTH_ARSR"/>
    <property type="match status" value="1"/>
</dbReference>
<sequence>MNTNDAASKLEALGNPTRLSLYRLLVKAGHAGLPVGVCQQRLQLAQSTLSFHLKALIQSGLVTQERQSRTLICRANFEMMTELVGFLVDECCADERCQAQTPGAA</sequence>
<dbReference type="RefSeq" id="WP_054211389.1">
    <property type="nucleotide sequence ID" value="NZ_LGSZ01000060.1"/>
</dbReference>
<evidence type="ECO:0000256" key="3">
    <source>
        <dbReference type="ARBA" id="ARBA00023163"/>
    </source>
</evidence>
<evidence type="ECO:0000256" key="1">
    <source>
        <dbReference type="ARBA" id="ARBA00023015"/>
    </source>
</evidence>
<dbReference type="Proteomes" id="UP000037822">
    <property type="component" value="Unassembled WGS sequence"/>
</dbReference>
<comment type="caution">
    <text evidence="5">The sequence shown here is derived from an EMBL/GenBank/DDBJ whole genome shotgun (WGS) entry which is preliminary data.</text>
</comment>
<evidence type="ECO:0000313" key="5">
    <source>
        <dbReference type="EMBL" id="KPH77409.1"/>
    </source>
</evidence>
<dbReference type="GO" id="GO:0003677">
    <property type="term" value="F:DNA binding"/>
    <property type="evidence" value="ECO:0007669"/>
    <property type="project" value="UniProtKB-KW"/>
</dbReference>
<dbReference type="Gene3D" id="1.10.10.10">
    <property type="entry name" value="Winged helix-like DNA-binding domain superfamily/Winged helix DNA-binding domain"/>
    <property type="match status" value="1"/>
</dbReference>
<keyword evidence="1" id="KW-0805">Transcription regulation</keyword>
<dbReference type="PATRIC" id="fig|1526658.3.peg.1672"/>
<dbReference type="InterPro" id="IPR036388">
    <property type="entry name" value="WH-like_DNA-bd_sf"/>
</dbReference>
<dbReference type="PRINTS" id="PR00778">
    <property type="entry name" value="HTHARSR"/>
</dbReference>
<evidence type="ECO:0000259" key="4">
    <source>
        <dbReference type="PROSITE" id="PS50987"/>
    </source>
</evidence>
<dbReference type="PANTHER" id="PTHR43132">
    <property type="entry name" value="ARSENICAL RESISTANCE OPERON REPRESSOR ARSR-RELATED"/>
    <property type="match status" value="1"/>
</dbReference>
<feature type="domain" description="HTH arsR-type" evidence="4">
    <location>
        <begin position="1"/>
        <end position="95"/>
    </location>
</feature>
<dbReference type="EMBL" id="LGSZ01000060">
    <property type="protein sequence ID" value="KPH77409.1"/>
    <property type="molecule type" value="Genomic_DNA"/>
</dbReference>